<dbReference type="RefSeq" id="WP_380712256.1">
    <property type="nucleotide sequence ID" value="NZ_JBHUML010000002.1"/>
</dbReference>
<protein>
    <submittedName>
        <fullName evidence="1">Uncharacterized protein</fullName>
    </submittedName>
</protein>
<name>A0ABW5T2A3_9BACI</name>
<dbReference type="EMBL" id="JBHUML010000002">
    <property type="protein sequence ID" value="MFD2704990.1"/>
    <property type="molecule type" value="Genomic_DNA"/>
</dbReference>
<proteinExistence type="predicted"/>
<keyword evidence="2" id="KW-1185">Reference proteome</keyword>
<reference evidence="2" key="1">
    <citation type="journal article" date="2019" name="Int. J. Syst. Evol. Microbiol.">
        <title>The Global Catalogue of Microorganisms (GCM) 10K type strain sequencing project: providing services to taxonomists for standard genome sequencing and annotation.</title>
        <authorList>
            <consortium name="The Broad Institute Genomics Platform"/>
            <consortium name="The Broad Institute Genome Sequencing Center for Infectious Disease"/>
            <person name="Wu L."/>
            <person name="Ma J."/>
        </authorList>
    </citation>
    <scope>NUCLEOTIDE SEQUENCE [LARGE SCALE GENOMIC DNA]</scope>
    <source>
        <strain evidence="2">KCTC 33792</strain>
    </source>
</reference>
<evidence type="ECO:0000313" key="2">
    <source>
        <dbReference type="Proteomes" id="UP001597520"/>
    </source>
</evidence>
<evidence type="ECO:0000313" key="1">
    <source>
        <dbReference type="EMBL" id="MFD2704990.1"/>
    </source>
</evidence>
<gene>
    <name evidence="1" type="ORF">ACFSUB_05885</name>
</gene>
<dbReference type="Proteomes" id="UP001597520">
    <property type="component" value="Unassembled WGS sequence"/>
</dbReference>
<sequence>MMDKDAVQQIVETLPELDRDVYTFMQEKYDELEQAGEKYDVAANDTYVEKKAAENFSVSEEEAGTIFARTESQIRRLQEERASR</sequence>
<organism evidence="1 2">
    <name type="scientific">Salibacterium lacus</name>
    <dbReference type="NCBI Taxonomy" id="1898109"/>
    <lineage>
        <taxon>Bacteria</taxon>
        <taxon>Bacillati</taxon>
        <taxon>Bacillota</taxon>
        <taxon>Bacilli</taxon>
        <taxon>Bacillales</taxon>
        <taxon>Bacillaceae</taxon>
    </lineage>
</organism>
<comment type="caution">
    <text evidence="1">The sequence shown here is derived from an EMBL/GenBank/DDBJ whole genome shotgun (WGS) entry which is preliminary data.</text>
</comment>
<accession>A0ABW5T2A3</accession>